<evidence type="ECO:0000313" key="3">
    <source>
        <dbReference type="EMBL" id="NYE05431.1"/>
    </source>
</evidence>
<feature type="coiled-coil region" evidence="1">
    <location>
        <begin position="92"/>
        <end position="137"/>
    </location>
</feature>
<sequence>MAQKKSENVQAVEEKMIPAAEEPNKEGLFVDTLWNQYEQSLDRARQLRENREDAYVNTLKEVIKFNKQYRNSLANIFEQTKKTNKDVVSGFIQQMNARREQLMKDEERIEAEMMNEKEELKEQLKEVSHQLENLALTPIKSVFHIIDQLEDNFEKSTEANIAYGRERRNAWQQVTNEYVKMARNTHSEIINRGKNSVKELLKAR</sequence>
<proteinExistence type="predicted"/>
<dbReference type="InterPro" id="IPR011728">
    <property type="entry name" value="PhaP_Bmeg"/>
</dbReference>
<evidence type="ECO:0000256" key="1">
    <source>
        <dbReference type="SAM" id="Coils"/>
    </source>
</evidence>
<feature type="region of interest" description="Disordered" evidence="2">
    <location>
        <begin position="1"/>
        <end position="20"/>
    </location>
</feature>
<protein>
    <submittedName>
        <fullName evidence="3">Vacuolar-type H+-ATPase subunit I/STV1</fullName>
    </submittedName>
</protein>
<accession>A0A852TB47</accession>
<name>A0A852TB47_9BACI</name>
<evidence type="ECO:0000313" key="4">
    <source>
        <dbReference type="Proteomes" id="UP000548423"/>
    </source>
</evidence>
<evidence type="ECO:0000256" key="2">
    <source>
        <dbReference type="SAM" id="MobiDB-lite"/>
    </source>
</evidence>
<dbReference type="EMBL" id="JACCBX010000004">
    <property type="protein sequence ID" value="NYE05431.1"/>
    <property type="molecule type" value="Genomic_DNA"/>
</dbReference>
<dbReference type="Proteomes" id="UP000548423">
    <property type="component" value="Unassembled WGS sequence"/>
</dbReference>
<comment type="caution">
    <text evidence="3">The sequence shown here is derived from an EMBL/GenBank/DDBJ whole genome shotgun (WGS) entry which is preliminary data.</text>
</comment>
<keyword evidence="1" id="KW-0175">Coiled coil</keyword>
<gene>
    <name evidence="3" type="ORF">F4694_002184</name>
</gene>
<dbReference type="AlphaFoldDB" id="A0A852TB47"/>
<reference evidence="4" key="1">
    <citation type="submission" date="2020-07" db="EMBL/GenBank/DDBJ databases">
        <authorList>
            <person name="Partida-Martinez L."/>
            <person name="Huntemann M."/>
            <person name="Clum A."/>
            <person name="Wang J."/>
            <person name="Palaniappan K."/>
            <person name="Ritter S."/>
            <person name="Chen I.-M."/>
            <person name="Stamatis D."/>
            <person name="Reddy T."/>
            <person name="O'Malley R."/>
            <person name="Daum C."/>
            <person name="Shapiro N."/>
            <person name="Ivanova N."/>
            <person name="Kyrpides N."/>
            <person name="Woyke T."/>
        </authorList>
    </citation>
    <scope>NUCLEOTIDE SEQUENCE [LARGE SCALE GENOMIC DNA]</scope>
    <source>
        <strain evidence="4">AT2.8</strain>
    </source>
</reference>
<organism evidence="3 4">
    <name type="scientific">Neobacillus niacini</name>
    <dbReference type="NCBI Taxonomy" id="86668"/>
    <lineage>
        <taxon>Bacteria</taxon>
        <taxon>Bacillati</taxon>
        <taxon>Bacillota</taxon>
        <taxon>Bacilli</taxon>
        <taxon>Bacillales</taxon>
        <taxon>Bacillaceae</taxon>
        <taxon>Neobacillus</taxon>
    </lineage>
</organism>
<reference evidence="4" key="2">
    <citation type="submission" date="2020-08" db="EMBL/GenBank/DDBJ databases">
        <title>The Agave Microbiome: Exploring the role of microbial communities in plant adaptations to desert environments.</title>
        <authorList>
            <person name="Partida-Martinez L.P."/>
        </authorList>
    </citation>
    <scope>NUCLEOTIDE SEQUENCE [LARGE SCALE GENOMIC DNA]</scope>
    <source>
        <strain evidence="4">AT2.8</strain>
    </source>
</reference>
<dbReference type="Pfam" id="PF09602">
    <property type="entry name" value="PhaP_Bmeg"/>
    <property type="match status" value="1"/>
</dbReference>
<feature type="compositionally biased region" description="Basic and acidic residues" evidence="2">
    <location>
        <begin position="1"/>
        <end position="16"/>
    </location>
</feature>